<feature type="domain" description="HTH araC/xylS-type" evidence="4">
    <location>
        <begin position="9"/>
        <end position="107"/>
    </location>
</feature>
<keyword evidence="6" id="KW-1185">Reference proteome</keyword>
<evidence type="ECO:0000313" key="6">
    <source>
        <dbReference type="Proteomes" id="UP000256977"/>
    </source>
</evidence>
<gene>
    <name evidence="5" type="ORF">DFP98_1164</name>
</gene>
<dbReference type="SUPFAM" id="SSF46689">
    <property type="entry name" value="Homeodomain-like"/>
    <property type="match status" value="2"/>
</dbReference>
<sequence length="299" mass="34581">MSSYEEEIQRVVDEIEERLGEELRFSGLARLSNFSEFHFHRVFHTFVGLPVMEYVRVRRLARAACRIAYSQDRLLDIALDCGFGTPETFSRAFRKLYGMTPGDYRKKGLRPPEYAKVNVLERRINPYLGGIRMKYRIETKPAFEVIGYSIRTRNEDGQNNRDIPAFWGQYMAEKKGESLYGVAASNVEYGICGDFDMESGEFSYIIGVEAREGAQAPEGTIKRSYPEETYAVFTTPKVAPDQFTDSIQNTWLAIFSEWFPNSGYEHSGGAEFEHYDERCWQDRNEQLEMDIYIPIKSKA</sequence>
<dbReference type="InterPro" id="IPR010499">
    <property type="entry name" value="AraC_E-bd"/>
</dbReference>
<dbReference type="SMART" id="SM00871">
    <property type="entry name" value="AraC_E_bind"/>
    <property type="match status" value="1"/>
</dbReference>
<dbReference type="Pfam" id="PF12833">
    <property type="entry name" value="HTH_18"/>
    <property type="match status" value="1"/>
</dbReference>
<dbReference type="Gene3D" id="1.10.10.60">
    <property type="entry name" value="Homeodomain-like"/>
    <property type="match status" value="2"/>
</dbReference>
<dbReference type="GO" id="GO:0003700">
    <property type="term" value="F:DNA-binding transcription factor activity"/>
    <property type="evidence" value="ECO:0007669"/>
    <property type="project" value="InterPro"/>
</dbReference>
<accession>A0A3D9JMC2</accession>
<dbReference type="SUPFAM" id="SSF55136">
    <property type="entry name" value="Probable bacterial effector-binding domain"/>
    <property type="match status" value="1"/>
</dbReference>
<evidence type="ECO:0000313" key="5">
    <source>
        <dbReference type="EMBL" id="RED75202.1"/>
    </source>
</evidence>
<evidence type="ECO:0000259" key="4">
    <source>
        <dbReference type="PROSITE" id="PS01124"/>
    </source>
</evidence>
<keyword evidence="1" id="KW-0805">Transcription regulation</keyword>
<dbReference type="AlphaFoldDB" id="A0A3D9JMC2"/>
<protein>
    <submittedName>
        <fullName evidence="5">AraC family transcriptional regulator</fullName>
    </submittedName>
</protein>
<dbReference type="InterPro" id="IPR020449">
    <property type="entry name" value="Tscrpt_reg_AraC-type_HTH"/>
</dbReference>
<proteinExistence type="predicted"/>
<dbReference type="Gene3D" id="3.20.80.10">
    <property type="entry name" value="Regulatory factor, effector binding domain"/>
    <property type="match status" value="1"/>
</dbReference>
<name>A0A3D9JMC2_9BACL</name>
<evidence type="ECO:0000256" key="2">
    <source>
        <dbReference type="ARBA" id="ARBA00023125"/>
    </source>
</evidence>
<dbReference type="Proteomes" id="UP000256977">
    <property type="component" value="Unassembled WGS sequence"/>
</dbReference>
<dbReference type="InterPro" id="IPR018062">
    <property type="entry name" value="HTH_AraC-typ_CS"/>
</dbReference>
<reference evidence="5 6" key="1">
    <citation type="submission" date="2018-07" db="EMBL/GenBank/DDBJ databases">
        <title>Genomic Encyclopedia of Type Strains, Phase III (KMG-III): the genomes of soil and plant-associated and newly described type strains.</title>
        <authorList>
            <person name="Whitman W."/>
        </authorList>
    </citation>
    <scope>NUCLEOTIDE SEQUENCE [LARGE SCALE GENOMIC DNA]</scope>
    <source>
        <strain evidence="5 6">CECT 7287</strain>
    </source>
</reference>
<dbReference type="SMART" id="SM00342">
    <property type="entry name" value="HTH_ARAC"/>
    <property type="match status" value="1"/>
</dbReference>
<dbReference type="InterPro" id="IPR011256">
    <property type="entry name" value="Reg_factor_effector_dom_sf"/>
</dbReference>
<dbReference type="PANTHER" id="PTHR47504:SF5">
    <property type="entry name" value="RIGHT ORIGIN-BINDING PROTEIN"/>
    <property type="match status" value="1"/>
</dbReference>
<dbReference type="InterPro" id="IPR018060">
    <property type="entry name" value="HTH_AraC"/>
</dbReference>
<keyword evidence="3" id="KW-0804">Transcription</keyword>
<comment type="caution">
    <text evidence="5">The sequence shown here is derived from an EMBL/GenBank/DDBJ whole genome shotgun (WGS) entry which is preliminary data.</text>
</comment>
<dbReference type="PRINTS" id="PR00032">
    <property type="entry name" value="HTHARAC"/>
</dbReference>
<dbReference type="InterPro" id="IPR050959">
    <property type="entry name" value="MarA-like"/>
</dbReference>
<dbReference type="PROSITE" id="PS01124">
    <property type="entry name" value="HTH_ARAC_FAMILY_2"/>
    <property type="match status" value="1"/>
</dbReference>
<evidence type="ECO:0000256" key="3">
    <source>
        <dbReference type="ARBA" id="ARBA00023163"/>
    </source>
</evidence>
<keyword evidence="2" id="KW-0238">DNA-binding</keyword>
<dbReference type="EMBL" id="QRDZ01000016">
    <property type="protein sequence ID" value="RED75202.1"/>
    <property type="molecule type" value="Genomic_DNA"/>
</dbReference>
<dbReference type="Pfam" id="PF06445">
    <property type="entry name" value="GyrI-like"/>
    <property type="match status" value="1"/>
</dbReference>
<dbReference type="PROSITE" id="PS00041">
    <property type="entry name" value="HTH_ARAC_FAMILY_1"/>
    <property type="match status" value="1"/>
</dbReference>
<organism evidence="5 6">
    <name type="scientific">Cohnella phaseoli</name>
    <dbReference type="NCBI Taxonomy" id="456490"/>
    <lineage>
        <taxon>Bacteria</taxon>
        <taxon>Bacillati</taxon>
        <taxon>Bacillota</taxon>
        <taxon>Bacilli</taxon>
        <taxon>Bacillales</taxon>
        <taxon>Paenibacillaceae</taxon>
        <taxon>Cohnella</taxon>
    </lineage>
</organism>
<dbReference type="RefSeq" id="WP_116062315.1">
    <property type="nucleotide sequence ID" value="NZ_QRDZ01000016.1"/>
</dbReference>
<dbReference type="PANTHER" id="PTHR47504">
    <property type="entry name" value="RIGHT ORIGIN-BINDING PROTEIN"/>
    <property type="match status" value="1"/>
</dbReference>
<evidence type="ECO:0000256" key="1">
    <source>
        <dbReference type="ARBA" id="ARBA00023015"/>
    </source>
</evidence>
<dbReference type="InterPro" id="IPR029442">
    <property type="entry name" value="GyrI-like"/>
</dbReference>
<dbReference type="InterPro" id="IPR009057">
    <property type="entry name" value="Homeodomain-like_sf"/>
</dbReference>
<dbReference type="GO" id="GO:0043565">
    <property type="term" value="F:sequence-specific DNA binding"/>
    <property type="evidence" value="ECO:0007669"/>
    <property type="project" value="InterPro"/>
</dbReference>
<dbReference type="OrthoDB" id="5337216at2"/>